<feature type="transmembrane region" description="Helical" evidence="9">
    <location>
        <begin position="765"/>
        <end position="787"/>
    </location>
</feature>
<dbReference type="SUPFAM" id="SSF52540">
    <property type="entry name" value="P-loop containing nucleoside triphosphate hydrolases"/>
    <property type="match status" value="2"/>
</dbReference>
<dbReference type="CDD" id="cd03250">
    <property type="entry name" value="ABCC_MRP_domain1"/>
    <property type="match status" value="1"/>
</dbReference>
<keyword evidence="8 9" id="KW-0472">Membrane</keyword>
<keyword evidence="3 9" id="KW-0812">Transmembrane</keyword>
<dbReference type="GO" id="GO:0005524">
    <property type="term" value="F:ATP binding"/>
    <property type="evidence" value="ECO:0007669"/>
    <property type="project" value="UniProtKB-KW"/>
</dbReference>
<evidence type="ECO:0000256" key="3">
    <source>
        <dbReference type="ARBA" id="ARBA00022692"/>
    </source>
</evidence>
<evidence type="ECO:0000259" key="11">
    <source>
        <dbReference type="PROSITE" id="PS50929"/>
    </source>
</evidence>
<dbReference type="InterPro" id="IPR044746">
    <property type="entry name" value="ABCC_6TM_D1"/>
</dbReference>
<dbReference type="CDD" id="cd18579">
    <property type="entry name" value="ABC_6TM_ABCC_D1"/>
    <property type="match status" value="1"/>
</dbReference>
<dbReference type="InterPro" id="IPR036640">
    <property type="entry name" value="ABC1_TM_sf"/>
</dbReference>
<organism evidence="12 13">
    <name type="scientific">Ceutorhynchus assimilis</name>
    <name type="common">cabbage seed weevil</name>
    <dbReference type="NCBI Taxonomy" id="467358"/>
    <lineage>
        <taxon>Eukaryota</taxon>
        <taxon>Metazoa</taxon>
        <taxon>Ecdysozoa</taxon>
        <taxon>Arthropoda</taxon>
        <taxon>Hexapoda</taxon>
        <taxon>Insecta</taxon>
        <taxon>Pterygota</taxon>
        <taxon>Neoptera</taxon>
        <taxon>Endopterygota</taxon>
        <taxon>Coleoptera</taxon>
        <taxon>Polyphaga</taxon>
        <taxon>Cucujiformia</taxon>
        <taxon>Curculionidae</taxon>
        <taxon>Ceutorhynchinae</taxon>
        <taxon>Ceutorhynchus</taxon>
    </lineage>
</organism>
<evidence type="ECO:0000256" key="5">
    <source>
        <dbReference type="ARBA" id="ARBA00022741"/>
    </source>
</evidence>
<dbReference type="GO" id="GO:0016887">
    <property type="term" value="F:ATP hydrolysis activity"/>
    <property type="evidence" value="ECO:0007669"/>
    <property type="project" value="InterPro"/>
</dbReference>
<feature type="domain" description="ABC transmembrane type-1" evidence="11">
    <location>
        <begin position="120"/>
        <end position="392"/>
    </location>
</feature>
<feature type="domain" description="ABC transmembrane type-1" evidence="11">
    <location>
        <begin position="708"/>
        <end position="1003"/>
    </location>
</feature>
<dbReference type="InterPro" id="IPR017871">
    <property type="entry name" value="ABC_transporter-like_CS"/>
</dbReference>
<feature type="transmembrane region" description="Helical" evidence="9">
    <location>
        <begin position="251"/>
        <end position="269"/>
    </location>
</feature>
<keyword evidence="7 9" id="KW-1133">Transmembrane helix</keyword>
<evidence type="ECO:0000256" key="4">
    <source>
        <dbReference type="ARBA" id="ARBA00022737"/>
    </source>
</evidence>
<protein>
    <submittedName>
        <fullName evidence="12">Uncharacterized protein</fullName>
    </submittedName>
</protein>
<name>A0A9N9MQ52_9CUCU</name>
<keyword evidence="4" id="KW-0677">Repeat</keyword>
<dbReference type="FunFam" id="1.20.1560.10:FF:000006">
    <property type="entry name" value="ATP-binding cassette, sub-family C (CFTR/MRP), member 9"/>
    <property type="match status" value="1"/>
</dbReference>
<dbReference type="InterPro" id="IPR044726">
    <property type="entry name" value="ABCC_6TM_D2"/>
</dbReference>
<evidence type="ECO:0000313" key="13">
    <source>
        <dbReference type="Proteomes" id="UP001152799"/>
    </source>
</evidence>
<keyword evidence="13" id="KW-1185">Reference proteome</keyword>
<dbReference type="Gene3D" id="3.40.50.300">
    <property type="entry name" value="P-loop containing nucleotide triphosphate hydrolases"/>
    <property type="match status" value="2"/>
</dbReference>
<dbReference type="GO" id="GO:0016020">
    <property type="term" value="C:membrane"/>
    <property type="evidence" value="ECO:0007669"/>
    <property type="project" value="UniProtKB-SubCell"/>
</dbReference>
<keyword evidence="5" id="KW-0547">Nucleotide-binding</keyword>
<dbReference type="Gene3D" id="1.20.1560.10">
    <property type="entry name" value="ABC transporter type 1, transmembrane domain"/>
    <property type="match status" value="2"/>
</dbReference>
<dbReference type="CDD" id="cd03244">
    <property type="entry name" value="ABCC_MRP_domain2"/>
    <property type="match status" value="1"/>
</dbReference>
<feature type="transmembrane region" description="Helical" evidence="9">
    <location>
        <begin position="700"/>
        <end position="723"/>
    </location>
</feature>
<dbReference type="AlphaFoldDB" id="A0A9N9MQ52"/>
<feature type="transmembrane region" description="Helical" evidence="9">
    <location>
        <begin position="836"/>
        <end position="856"/>
    </location>
</feature>
<reference evidence="12" key="1">
    <citation type="submission" date="2022-01" db="EMBL/GenBank/DDBJ databases">
        <authorList>
            <person name="King R."/>
        </authorList>
    </citation>
    <scope>NUCLEOTIDE SEQUENCE</scope>
</reference>
<evidence type="ECO:0000256" key="8">
    <source>
        <dbReference type="ARBA" id="ARBA00023136"/>
    </source>
</evidence>
<dbReference type="InterPro" id="IPR050173">
    <property type="entry name" value="ABC_transporter_C-like"/>
</dbReference>
<evidence type="ECO:0000313" key="12">
    <source>
        <dbReference type="EMBL" id="CAG9768734.1"/>
    </source>
</evidence>
<dbReference type="OrthoDB" id="6500128at2759"/>
<sequence>MDQGERTVRERNPREDASIFSIVFFFFTSPILKKGRKRDLQEKDIYQVRPKFESENLGNQLENSWNINCAGKERIDLNKNGIKHLEKHNNEEKTAIFKCLVRNFGCYYFCLGLMQLAMRTALIVLQPKAISKFVAYFEKGQTNISRSEVYGYALFVISVNLINCIYNHNYQQLIMEYSVKVRTSLCSLIYRKALKLNIAASSTTSMGKVVTLITKDVYCIDGALMFLNDMWIGIIQTIIITVMLYNRVGASVFAGIGFFILVIPIQSYCGRKFSFTRLEAAKKAEQRIQLVKEALNAIKIIKMYNWENYFEKLITTLRIKETDKLKVIYYLKATILTLGGLTMKVAFFLLIITYTLVGNSITAETLYFIQQCFFALRSCITTSIPMGISYMAELCAVMKRFQHFLSAPEFNQKSTTKAPAISPKVYLDQVSVKIQNQEVLHSVSIDIEKGLLVVAGNIGCGKSSLLKAILNEYPISKGHMLVRGSVSYTPEEPWLFPSTIRQNILFGQPYNEKRYQEVLNVCALTHDLNNFEKLDNTVVGDKGINLSKGQQARICLARAVYKNSDIYLLDDCLSALDAHVNNHVFRECIRGFLKDKLVILITNNINNIKQVPTGCILFMENGRTMDLNQQKAALDKRITYYIDEDNQYTYDGIDSDEENTSETDKLLLNKEATEPRRNLYYEENKQGSVLWKNYIAYYKYTGGIAVLLFTLVVFVLCQGALAYSDKLLSLWVNIAPAISNLTRTNQTDSETYQIQTQRSDKLLKFYILAIIIGTALTLLRSFANFYFCTRAGRQLHKVLVTGVLNAYMTFFDNHFIGNIVNRVSKDFHTIDENIPFIIYENLRSFFLVLATIGLIASVNYYFLIPSAVLFIILFFIQRYYIPTGRSLKRLEAATRSPMIGYINASLEGLTTVHACQQEKILQREFDRHQDFFTSAYYMNQCTVRVFAFSMDMTCIAFIACIVIKFAIFSEGVKAGDVGLAVSQAMTLTGLLQWAIRQAAEMENTMTSVERVLEYGEVESENKSGQELSKWPTAGSIKYNDVSLSYKTSEKVLKNISFEIEGKTKIGIVGRTGAGKSSIISTLFRLYNYEGIITIDNIDIKTLNVEYLRSNIGIIPQDPILFSGTIRSNIDPLNKYSDSEIWSAIEKVQMKSLVNSLEQEILDHGLNYSSGQRQLLCLARALVCKNKIIVLDEATANMDVETDNLLQKAIQNNFADCTVLTIAHRLHSVQTADKILVVEDGKIVQFDSPGVLWLDKDGLFYKMVRDAGGASSNFSFL</sequence>
<feature type="domain" description="ABC transporter" evidence="10">
    <location>
        <begin position="1036"/>
        <end position="1264"/>
    </location>
</feature>
<keyword evidence="2" id="KW-0813">Transport</keyword>
<evidence type="ECO:0000256" key="1">
    <source>
        <dbReference type="ARBA" id="ARBA00004141"/>
    </source>
</evidence>
<feature type="transmembrane region" description="Helical" evidence="9">
    <location>
        <begin position="368"/>
        <end position="392"/>
    </location>
</feature>
<dbReference type="PROSITE" id="PS50893">
    <property type="entry name" value="ABC_TRANSPORTER_2"/>
    <property type="match status" value="2"/>
</dbReference>
<feature type="transmembrane region" description="Helical" evidence="9">
    <location>
        <begin position="945"/>
        <end position="968"/>
    </location>
</feature>
<dbReference type="FunFam" id="3.40.50.300:FF:000163">
    <property type="entry name" value="Multidrug resistance-associated protein member 4"/>
    <property type="match status" value="1"/>
</dbReference>
<keyword evidence="6" id="KW-0067">ATP-binding</keyword>
<dbReference type="Pfam" id="PF00005">
    <property type="entry name" value="ABC_tran"/>
    <property type="match status" value="2"/>
</dbReference>
<dbReference type="InterPro" id="IPR027417">
    <property type="entry name" value="P-loop_NTPase"/>
</dbReference>
<evidence type="ECO:0000256" key="7">
    <source>
        <dbReference type="ARBA" id="ARBA00022989"/>
    </source>
</evidence>
<feature type="transmembrane region" description="Helical" evidence="9">
    <location>
        <begin position="223"/>
        <end position="245"/>
    </location>
</feature>
<dbReference type="InterPro" id="IPR003593">
    <property type="entry name" value="AAA+_ATPase"/>
</dbReference>
<dbReference type="GO" id="GO:0140359">
    <property type="term" value="F:ABC-type transporter activity"/>
    <property type="evidence" value="ECO:0007669"/>
    <property type="project" value="InterPro"/>
</dbReference>
<evidence type="ECO:0000256" key="6">
    <source>
        <dbReference type="ARBA" id="ARBA00022840"/>
    </source>
</evidence>
<dbReference type="FunFam" id="3.40.50.300:FF:000973">
    <property type="entry name" value="Multidrug resistance-associated protein 4"/>
    <property type="match status" value="1"/>
</dbReference>
<accession>A0A9N9MQ52</accession>
<dbReference type="PROSITE" id="PS00211">
    <property type="entry name" value="ABC_TRANSPORTER_1"/>
    <property type="match status" value="2"/>
</dbReference>
<dbReference type="PROSITE" id="PS50929">
    <property type="entry name" value="ABC_TM1F"/>
    <property type="match status" value="2"/>
</dbReference>
<dbReference type="Pfam" id="PF00664">
    <property type="entry name" value="ABC_membrane"/>
    <property type="match status" value="2"/>
</dbReference>
<dbReference type="FunFam" id="1.20.1560.10:FF:000014">
    <property type="entry name" value="Multidrug resistance-associated protein member 4"/>
    <property type="match status" value="1"/>
</dbReference>
<dbReference type="PANTHER" id="PTHR24223:SF448">
    <property type="entry name" value="FI20146P1-RELATED"/>
    <property type="match status" value="1"/>
</dbReference>
<dbReference type="CDD" id="cd18580">
    <property type="entry name" value="ABC_6TM_ABCC_D2"/>
    <property type="match status" value="1"/>
</dbReference>
<feature type="transmembrane region" description="Helical" evidence="9">
    <location>
        <begin position="149"/>
        <end position="166"/>
    </location>
</feature>
<dbReference type="InterPro" id="IPR003439">
    <property type="entry name" value="ABC_transporter-like_ATP-bd"/>
</dbReference>
<feature type="transmembrane region" description="Helical" evidence="9">
    <location>
        <begin position="327"/>
        <end position="356"/>
    </location>
</feature>
<evidence type="ECO:0000256" key="9">
    <source>
        <dbReference type="SAM" id="Phobius"/>
    </source>
</evidence>
<evidence type="ECO:0000259" key="10">
    <source>
        <dbReference type="PROSITE" id="PS50893"/>
    </source>
</evidence>
<dbReference type="InterPro" id="IPR011527">
    <property type="entry name" value="ABC1_TM_dom"/>
</dbReference>
<comment type="subcellular location">
    <subcellularLocation>
        <location evidence="1">Membrane</location>
        <topology evidence="1">Multi-pass membrane protein</topology>
    </subcellularLocation>
</comment>
<proteinExistence type="predicted"/>
<dbReference type="EMBL" id="OU892281">
    <property type="protein sequence ID" value="CAG9768734.1"/>
    <property type="molecule type" value="Genomic_DNA"/>
</dbReference>
<dbReference type="SMART" id="SM00382">
    <property type="entry name" value="AAA"/>
    <property type="match status" value="2"/>
</dbReference>
<feature type="transmembrane region" description="Helical" evidence="9">
    <location>
        <begin position="106"/>
        <end position="129"/>
    </location>
</feature>
<evidence type="ECO:0000256" key="2">
    <source>
        <dbReference type="ARBA" id="ARBA00022448"/>
    </source>
</evidence>
<dbReference type="SUPFAM" id="SSF90123">
    <property type="entry name" value="ABC transporter transmembrane region"/>
    <property type="match status" value="2"/>
</dbReference>
<dbReference type="Proteomes" id="UP001152799">
    <property type="component" value="Chromosome 5"/>
</dbReference>
<dbReference type="PANTHER" id="PTHR24223">
    <property type="entry name" value="ATP-BINDING CASSETTE SUB-FAMILY C"/>
    <property type="match status" value="1"/>
</dbReference>
<gene>
    <name evidence="12" type="ORF">CEUTPL_LOCUS9258</name>
</gene>
<feature type="domain" description="ABC transporter" evidence="10">
    <location>
        <begin position="425"/>
        <end position="646"/>
    </location>
</feature>